<dbReference type="InterPro" id="IPR045401">
    <property type="entry name" value="GAP1-M"/>
</dbReference>
<dbReference type="Pfam" id="PF20013">
    <property type="entry name" value="GAP1-N2"/>
    <property type="match status" value="1"/>
</dbReference>
<dbReference type="InterPro" id="IPR049532">
    <property type="entry name" value="GAP1-like_C"/>
</dbReference>
<dbReference type="EMBL" id="JAVDYC010000001">
    <property type="protein sequence ID" value="MDR7328287.1"/>
    <property type="molecule type" value="Genomic_DNA"/>
</dbReference>
<evidence type="ECO:0000259" key="3">
    <source>
        <dbReference type="Pfam" id="PF20052"/>
    </source>
</evidence>
<accession>A0AAE4CYA5</accession>
<evidence type="ECO:0000259" key="2">
    <source>
        <dbReference type="Pfam" id="PF20014"/>
    </source>
</evidence>
<dbReference type="RefSeq" id="WP_310429356.1">
    <property type="nucleotide sequence ID" value="NZ_JAVDYC010000001.1"/>
</dbReference>
<sequence length="799" mass="86460">MAFGQLYYTSCRTGLSGTAGFQFNAASPGIAPEVLRDVEALTTYRPPRDLTTMPVAEAVRRAPRNLCCRPGPVTVVANVVYTGADYSRRPGNYFAHALVTSSPDEDFAGRLPIELWDAPFWTHEPVDHPELPELDGLTGPRAAVRLADRADSTILPVLLTAADDAIRRQQRKVVLVAEDSGDVACMIAALSVLLPPGTARRMSFATYLDDPRYARVHVAGTVPDGATALGQSSHYVFDSVSGRTAELEPHPLALLLGRLPMGRAAGVWELSRQLGTGAEDSFDDWLPVTATAVLSLPDPPAAAAGAWEAVVPWLADNAARLDGTLVERVAGTVLDRLTAVDASDERIMTALGFLARAASRSSAPHLLERVECGTVDVLVARVRGPHPTPITTSAPIRTPRGHQHAEATLGAALPGLPAPAAVVLLRWASGSGVRLPADLLRATGHRVGPALLSSPGDEATRALLETSAPVRAGVVGYLDEVGFAELDRILAALATEAGELLAAELRDAGRELRQLAVAARVRAGRLDPAEAMALLGTDADPRVLERVLPADPWPPDLALRMTERFDTALIIDRLAVAVLTPPSVADLGRYADLCAALADAPLPPEANRRVTLVREVRAWPRAVMAVPPARRAVVRDDIRRWFDRLGPPEQDLAEALLYELSREERSPVRAELMIARRDIGRMYYAELARSLGPRDGDLHLAARALRTRRYLATLKPTPAIRDTAVALDRVLLDTAGHWNRRRQNELHKILVATADPEDAEFARQWFTQVPPGLLDRFRSRWPFGTGSSSDEAESRRRTF</sequence>
<keyword evidence="5" id="KW-1185">Reference proteome</keyword>
<evidence type="ECO:0000259" key="1">
    <source>
        <dbReference type="Pfam" id="PF20013"/>
    </source>
</evidence>
<evidence type="ECO:0000313" key="5">
    <source>
        <dbReference type="Proteomes" id="UP001183629"/>
    </source>
</evidence>
<evidence type="ECO:0000313" key="4">
    <source>
        <dbReference type="EMBL" id="MDR7328287.1"/>
    </source>
</evidence>
<name>A0AAE4CYA5_9ACTN</name>
<dbReference type="Proteomes" id="UP001183629">
    <property type="component" value="Unassembled WGS sequence"/>
</dbReference>
<organism evidence="4 5">
    <name type="scientific">Catenuloplanes niger</name>
    <dbReference type="NCBI Taxonomy" id="587534"/>
    <lineage>
        <taxon>Bacteria</taxon>
        <taxon>Bacillati</taxon>
        <taxon>Actinomycetota</taxon>
        <taxon>Actinomycetes</taxon>
        <taxon>Micromonosporales</taxon>
        <taxon>Micromonosporaceae</taxon>
        <taxon>Catenuloplanes</taxon>
    </lineage>
</organism>
<protein>
    <submittedName>
        <fullName evidence="4">Uncharacterized protein</fullName>
    </submittedName>
</protein>
<dbReference type="Pfam" id="PF20052">
    <property type="entry name" value="GAP1-C"/>
    <property type="match status" value="1"/>
</dbReference>
<reference evidence="4 5" key="1">
    <citation type="submission" date="2023-07" db="EMBL/GenBank/DDBJ databases">
        <title>Sequencing the genomes of 1000 actinobacteria strains.</title>
        <authorList>
            <person name="Klenk H.-P."/>
        </authorList>
    </citation>
    <scope>NUCLEOTIDE SEQUENCE [LARGE SCALE GENOMIC DNA]</scope>
    <source>
        <strain evidence="4 5">DSM 44711</strain>
    </source>
</reference>
<comment type="caution">
    <text evidence="4">The sequence shown here is derived from an EMBL/GenBank/DDBJ whole genome shotgun (WGS) entry which is preliminary data.</text>
</comment>
<feature type="domain" description="GTPase-associated protein 1 N-terminal" evidence="1">
    <location>
        <begin position="3"/>
        <end position="135"/>
    </location>
</feature>
<feature type="domain" description="GTPase-associated protein 1-like C-terminal" evidence="3">
    <location>
        <begin position="274"/>
        <end position="759"/>
    </location>
</feature>
<dbReference type="InterPro" id="IPR045402">
    <property type="entry name" value="GAP1-N2"/>
</dbReference>
<proteinExistence type="predicted"/>
<gene>
    <name evidence="4" type="ORF">J2S44_008537</name>
</gene>
<dbReference type="Pfam" id="PF20014">
    <property type="entry name" value="GAP1-M"/>
    <property type="match status" value="1"/>
</dbReference>
<feature type="domain" description="GTPase-associated protein 1 middle" evidence="2">
    <location>
        <begin position="150"/>
        <end position="239"/>
    </location>
</feature>
<dbReference type="AlphaFoldDB" id="A0AAE4CYA5"/>